<evidence type="ECO:0000256" key="6">
    <source>
        <dbReference type="ARBA" id="ARBA00022803"/>
    </source>
</evidence>
<dbReference type="EMBL" id="BNJK01000001">
    <property type="protein sequence ID" value="GHO96432.1"/>
    <property type="molecule type" value="Genomic_DNA"/>
</dbReference>
<reference evidence="10" key="1">
    <citation type="submission" date="2020-10" db="EMBL/GenBank/DDBJ databases">
        <title>Taxonomic study of unclassified bacteria belonging to the class Ktedonobacteria.</title>
        <authorList>
            <person name="Yabe S."/>
            <person name="Wang C.M."/>
            <person name="Zheng Y."/>
            <person name="Sakai Y."/>
            <person name="Cavaletti L."/>
            <person name="Monciardini P."/>
            <person name="Donadio S."/>
        </authorList>
    </citation>
    <scope>NUCLEOTIDE SEQUENCE</scope>
    <source>
        <strain evidence="10">ID150040</strain>
    </source>
</reference>
<proteinExistence type="inferred from homology"/>
<comment type="caution">
    <text evidence="10">The sequence shown here is derived from an EMBL/GenBank/DDBJ whole genome shotgun (WGS) entry which is preliminary data.</text>
</comment>
<keyword evidence="9" id="KW-0206">Cytoskeleton</keyword>
<keyword evidence="8" id="KW-0505">Motor protein</keyword>
<dbReference type="GO" id="GO:0005874">
    <property type="term" value="C:microtubule"/>
    <property type="evidence" value="ECO:0007669"/>
    <property type="project" value="UniProtKB-KW"/>
</dbReference>
<comment type="similarity">
    <text evidence="2">Belongs to the kinesin light chain family.</text>
</comment>
<evidence type="ECO:0000256" key="1">
    <source>
        <dbReference type="ARBA" id="ARBA00004245"/>
    </source>
</evidence>
<evidence type="ECO:0000256" key="9">
    <source>
        <dbReference type="ARBA" id="ARBA00023212"/>
    </source>
</evidence>
<keyword evidence="6" id="KW-0802">TPR repeat</keyword>
<accession>A0A8J3ITB9</accession>
<name>A0A8J3ITB9_9CHLR</name>
<dbReference type="GO" id="GO:0005871">
    <property type="term" value="C:kinesin complex"/>
    <property type="evidence" value="ECO:0007669"/>
    <property type="project" value="InterPro"/>
</dbReference>
<evidence type="ECO:0000256" key="7">
    <source>
        <dbReference type="ARBA" id="ARBA00023054"/>
    </source>
</evidence>
<protein>
    <recommendedName>
        <fullName evidence="12">Tetratricopeptide repeat protein</fullName>
    </recommendedName>
</protein>
<gene>
    <name evidence="10" type="ORF">KSF_064800</name>
</gene>
<dbReference type="SUPFAM" id="SSF48452">
    <property type="entry name" value="TPR-like"/>
    <property type="match status" value="1"/>
</dbReference>
<evidence type="ECO:0008006" key="12">
    <source>
        <dbReference type="Google" id="ProtNLM"/>
    </source>
</evidence>
<dbReference type="AlphaFoldDB" id="A0A8J3ITB9"/>
<dbReference type="Pfam" id="PF13424">
    <property type="entry name" value="TPR_12"/>
    <property type="match status" value="1"/>
</dbReference>
<dbReference type="GO" id="GO:0019894">
    <property type="term" value="F:kinesin binding"/>
    <property type="evidence" value="ECO:0007669"/>
    <property type="project" value="TreeGrafter"/>
</dbReference>
<evidence type="ECO:0000313" key="11">
    <source>
        <dbReference type="Proteomes" id="UP000597444"/>
    </source>
</evidence>
<dbReference type="Proteomes" id="UP000597444">
    <property type="component" value="Unassembled WGS sequence"/>
</dbReference>
<dbReference type="GO" id="GO:0007018">
    <property type="term" value="P:microtubule-based movement"/>
    <property type="evidence" value="ECO:0007669"/>
    <property type="project" value="TreeGrafter"/>
</dbReference>
<evidence type="ECO:0000256" key="8">
    <source>
        <dbReference type="ARBA" id="ARBA00023175"/>
    </source>
</evidence>
<dbReference type="RefSeq" id="WP_220207057.1">
    <property type="nucleotide sequence ID" value="NZ_BNJK01000001.1"/>
</dbReference>
<keyword evidence="11" id="KW-1185">Reference proteome</keyword>
<dbReference type="InterPro" id="IPR002151">
    <property type="entry name" value="Kinesin_light"/>
</dbReference>
<evidence type="ECO:0000256" key="2">
    <source>
        <dbReference type="ARBA" id="ARBA00009622"/>
    </source>
</evidence>
<organism evidence="10 11">
    <name type="scientific">Reticulibacter mediterranei</name>
    <dbReference type="NCBI Taxonomy" id="2778369"/>
    <lineage>
        <taxon>Bacteria</taxon>
        <taxon>Bacillati</taxon>
        <taxon>Chloroflexota</taxon>
        <taxon>Ktedonobacteria</taxon>
        <taxon>Ktedonobacterales</taxon>
        <taxon>Reticulibacteraceae</taxon>
        <taxon>Reticulibacter</taxon>
    </lineage>
</organism>
<dbReference type="PANTHER" id="PTHR45783:SF3">
    <property type="entry name" value="KINESIN LIGHT CHAIN"/>
    <property type="match status" value="1"/>
</dbReference>
<dbReference type="InterPro" id="IPR011990">
    <property type="entry name" value="TPR-like_helical_dom_sf"/>
</dbReference>
<evidence type="ECO:0000256" key="5">
    <source>
        <dbReference type="ARBA" id="ARBA00022737"/>
    </source>
</evidence>
<keyword evidence="5" id="KW-0677">Repeat</keyword>
<dbReference type="InterPro" id="IPR019734">
    <property type="entry name" value="TPR_rpt"/>
</dbReference>
<keyword evidence="7" id="KW-0175">Coiled coil</keyword>
<evidence type="ECO:0000256" key="4">
    <source>
        <dbReference type="ARBA" id="ARBA00022701"/>
    </source>
</evidence>
<dbReference type="SMART" id="SM00028">
    <property type="entry name" value="TPR"/>
    <property type="match status" value="2"/>
</dbReference>
<evidence type="ECO:0000256" key="3">
    <source>
        <dbReference type="ARBA" id="ARBA00022490"/>
    </source>
</evidence>
<comment type="subcellular location">
    <subcellularLocation>
        <location evidence="1">Cytoplasm</location>
        <location evidence="1">Cytoskeleton</location>
    </subcellularLocation>
</comment>
<evidence type="ECO:0000313" key="10">
    <source>
        <dbReference type="EMBL" id="GHO96432.1"/>
    </source>
</evidence>
<dbReference type="PANTHER" id="PTHR45783">
    <property type="entry name" value="KINESIN LIGHT CHAIN"/>
    <property type="match status" value="1"/>
</dbReference>
<dbReference type="GO" id="GO:0005737">
    <property type="term" value="C:cytoplasm"/>
    <property type="evidence" value="ECO:0007669"/>
    <property type="project" value="TreeGrafter"/>
</dbReference>
<keyword evidence="3" id="KW-0963">Cytoplasm</keyword>
<dbReference type="Gene3D" id="1.25.40.10">
    <property type="entry name" value="Tetratricopeptide repeat domain"/>
    <property type="match status" value="1"/>
</dbReference>
<sequence>MTLTSLANLYRDLGKYTEAEEIYRRALNQEQFLGPEHAELVRPLLGLALLSYKQGKLAQAENLHQRVLRILEQLLGTEHYFMAFSLVGLANIARDQGQL</sequence>
<keyword evidence="4" id="KW-0493">Microtubule</keyword>